<feature type="transmembrane region" description="Helical" evidence="6">
    <location>
        <begin position="271"/>
        <end position="294"/>
    </location>
</feature>
<evidence type="ECO:0000256" key="1">
    <source>
        <dbReference type="ARBA" id="ARBA00004651"/>
    </source>
</evidence>
<proteinExistence type="predicted"/>
<comment type="subcellular location">
    <subcellularLocation>
        <location evidence="1">Cell membrane</location>
        <topology evidence="1">Multi-pass membrane protein</topology>
    </subcellularLocation>
</comment>
<dbReference type="eggNOG" id="COG0697">
    <property type="taxonomic scope" value="Bacteria"/>
</dbReference>
<protein>
    <recommendedName>
        <fullName evidence="7">EamA domain-containing protein</fullName>
    </recommendedName>
</protein>
<keyword evidence="5 6" id="KW-0472">Membrane</keyword>
<sequence length="302" mass="30788">MASTSRHIFPGLLWAATAIFIWSGSLILLRLGVSTGLTAYDLTALRFGVAAAILLPVILRQGFSVHSPGWIPAPVLIALFGAPYVLMLSLAVKTAPAAATGALNPGVMAIAAIIIARVSERQPLTPARRTGIALTALGVSGFVLTGGGISAGHMVLMATGVMWAGYAAVIRATRLPALSATALVAVGSAVLYLPVYAVALPKQIAATSLPDLLLQVFFQGFLVTTVAVYAFNRSAELLGSVAATSLPALMPVVTLGLEVLVVGQTLTSGEMISACLVTAGIALLLAGPALAAILRRRSSAGK</sequence>
<dbReference type="InterPro" id="IPR037185">
    <property type="entry name" value="EmrE-like"/>
</dbReference>
<keyword evidence="9" id="KW-1185">Reference proteome</keyword>
<reference evidence="8 9" key="1">
    <citation type="journal article" date="2014" name="Genome Biol. Evol.">
        <title>Genome degeneration and adaptation in a nascent stage of symbiosis.</title>
        <authorList>
            <person name="Oakeson K.F."/>
            <person name="Gil R."/>
            <person name="Clayton A.L."/>
            <person name="Dunn D.M."/>
            <person name="von Niederhausern A.C."/>
            <person name="Hamil C."/>
            <person name="Aoyagi A."/>
            <person name="Duval B."/>
            <person name="Baca A."/>
            <person name="Silva F.J."/>
            <person name="Vallier A."/>
            <person name="Jackson D.G."/>
            <person name="Latorre A."/>
            <person name="Weiss R.B."/>
            <person name="Heddi A."/>
            <person name="Moya A."/>
            <person name="Dale C."/>
        </authorList>
    </citation>
    <scope>NUCLEOTIDE SEQUENCE [LARGE SCALE GENOMIC DNA]</scope>
    <source>
        <strain evidence="9">none</strain>
    </source>
</reference>
<evidence type="ECO:0000256" key="5">
    <source>
        <dbReference type="ARBA" id="ARBA00023136"/>
    </source>
</evidence>
<dbReference type="GO" id="GO:0016020">
    <property type="term" value="C:membrane"/>
    <property type="evidence" value="ECO:0007669"/>
    <property type="project" value="InterPro"/>
</dbReference>
<dbReference type="InterPro" id="IPR000620">
    <property type="entry name" value="EamA_dom"/>
</dbReference>
<evidence type="ECO:0000256" key="2">
    <source>
        <dbReference type="ARBA" id="ARBA00022475"/>
    </source>
</evidence>
<feature type="domain" description="EamA" evidence="7">
    <location>
        <begin position="10"/>
        <end position="141"/>
    </location>
</feature>
<accession>W0HS50</accession>
<name>W0HS50_9GAMM</name>
<dbReference type="Pfam" id="PF00892">
    <property type="entry name" value="EamA"/>
    <property type="match status" value="2"/>
</dbReference>
<evidence type="ECO:0000256" key="6">
    <source>
        <dbReference type="SAM" id="Phobius"/>
    </source>
</evidence>
<feature type="transmembrane region" description="Helical" evidence="6">
    <location>
        <begin position="180"/>
        <end position="200"/>
    </location>
</feature>
<feature type="transmembrane region" description="Helical" evidence="6">
    <location>
        <begin position="155"/>
        <end position="173"/>
    </location>
</feature>
<dbReference type="PATRIC" id="fig|2342.5.peg.4202"/>
<feature type="domain" description="EamA" evidence="7">
    <location>
        <begin position="152"/>
        <end position="285"/>
    </location>
</feature>
<dbReference type="KEGG" id="pes:SOPEG_3829"/>
<dbReference type="SUPFAM" id="SSF103481">
    <property type="entry name" value="Multidrug resistance efflux transporter EmrE"/>
    <property type="match status" value="2"/>
</dbReference>
<feature type="transmembrane region" description="Helical" evidence="6">
    <location>
        <begin position="39"/>
        <end position="59"/>
    </location>
</feature>
<keyword evidence="3 6" id="KW-0812">Transmembrane</keyword>
<feature type="transmembrane region" description="Helical" evidence="6">
    <location>
        <begin position="212"/>
        <end position="231"/>
    </location>
</feature>
<dbReference type="HOGENOM" id="CLU_033863_3_0_6"/>
<dbReference type="Proteomes" id="UP000019025">
    <property type="component" value="Chromosome"/>
</dbReference>
<keyword evidence="2" id="KW-1003">Cell membrane</keyword>
<evidence type="ECO:0000313" key="9">
    <source>
        <dbReference type="Proteomes" id="UP000019025"/>
    </source>
</evidence>
<dbReference type="EMBL" id="CP006568">
    <property type="protein sequence ID" value="AHF74948.1"/>
    <property type="molecule type" value="Genomic_DNA"/>
</dbReference>
<evidence type="ECO:0000256" key="4">
    <source>
        <dbReference type="ARBA" id="ARBA00022989"/>
    </source>
</evidence>
<dbReference type="AlphaFoldDB" id="W0HS50"/>
<feature type="transmembrane region" description="Helical" evidence="6">
    <location>
        <begin position="12"/>
        <end position="33"/>
    </location>
</feature>
<feature type="transmembrane region" description="Helical" evidence="6">
    <location>
        <begin position="130"/>
        <end position="149"/>
    </location>
</feature>
<feature type="transmembrane region" description="Helical" evidence="6">
    <location>
        <begin position="238"/>
        <end position="259"/>
    </location>
</feature>
<gene>
    <name evidence="8" type="ORF">SOPEG_3829</name>
</gene>
<feature type="transmembrane region" description="Helical" evidence="6">
    <location>
        <begin position="98"/>
        <end position="118"/>
    </location>
</feature>
<feature type="transmembrane region" description="Helical" evidence="6">
    <location>
        <begin position="71"/>
        <end position="92"/>
    </location>
</feature>
<organism evidence="8 9">
    <name type="scientific">Candidatus Sodalis pierantonii str. SOPE</name>
    <dbReference type="NCBI Taxonomy" id="2342"/>
    <lineage>
        <taxon>Bacteria</taxon>
        <taxon>Pseudomonadati</taxon>
        <taxon>Pseudomonadota</taxon>
        <taxon>Gammaproteobacteria</taxon>
        <taxon>Enterobacterales</taxon>
        <taxon>Bruguierivoracaceae</taxon>
        <taxon>Sodalis</taxon>
    </lineage>
</organism>
<dbReference type="RefSeq" id="WP_025246753.1">
    <property type="nucleotide sequence ID" value="NZ_CP006568.1"/>
</dbReference>
<evidence type="ECO:0000259" key="7">
    <source>
        <dbReference type="Pfam" id="PF00892"/>
    </source>
</evidence>
<evidence type="ECO:0000313" key="8">
    <source>
        <dbReference type="EMBL" id="AHF74948.1"/>
    </source>
</evidence>
<evidence type="ECO:0000256" key="3">
    <source>
        <dbReference type="ARBA" id="ARBA00022692"/>
    </source>
</evidence>
<keyword evidence="4 6" id="KW-1133">Transmembrane helix</keyword>